<dbReference type="EMBL" id="CAJVQB010035518">
    <property type="protein sequence ID" value="CAG8822642.1"/>
    <property type="molecule type" value="Genomic_DNA"/>
</dbReference>
<sequence>YKSNSKTAWSGTLVFGLQLELVNKAHEAKNRELKSIEHCNNYPKKDHVNIKAIDYLVNNYNFHIDFDKAKILQEGYQNIAAVNPTISCKYAVFNECILLTKQIKANIKIIQVNLEFLEVEIDSTKVENVDSKEITNMARISTQHSVKDLLDYIIPYL</sequence>
<dbReference type="Proteomes" id="UP000789901">
    <property type="component" value="Unassembled WGS sequence"/>
</dbReference>
<accession>A0ABN7W9T2</accession>
<comment type="caution">
    <text evidence="1">The sequence shown here is derived from an EMBL/GenBank/DDBJ whole genome shotgun (WGS) entry which is preliminary data.</text>
</comment>
<feature type="non-terminal residue" evidence="1">
    <location>
        <position position="1"/>
    </location>
</feature>
<evidence type="ECO:0000313" key="1">
    <source>
        <dbReference type="EMBL" id="CAG8822642.1"/>
    </source>
</evidence>
<protein>
    <submittedName>
        <fullName evidence="1">33097_t:CDS:1</fullName>
    </submittedName>
</protein>
<proteinExistence type="predicted"/>
<keyword evidence="2" id="KW-1185">Reference proteome</keyword>
<gene>
    <name evidence="1" type="ORF">GMARGA_LOCUS28146</name>
</gene>
<organism evidence="1 2">
    <name type="scientific">Gigaspora margarita</name>
    <dbReference type="NCBI Taxonomy" id="4874"/>
    <lineage>
        <taxon>Eukaryota</taxon>
        <taxon>Fungi</taxon>
        <taxon>Fungi incertae sedis</taxon>
        <taxon>Mucoromycota</taxon>
        <taxon>Glomeromycotina</taxon>
        <taxon>Glomeromycetes</taxon>
        <taxon>Diversisporales</taxon>
        <taxon>Gigasporaceae</taxon>
        <taxon>Gigaspora</taxon>
    </lineage>
</organism>
<name>A0ABN7W9T2_GIGMA</name>
<evidence type="ECO:0000313" key="2">
    <source>
        <dbReference type="Proteomes" id="UP000789901"/>
    </source>
</evidence>
<reference evidence="1 2" key="1">
    <citation type="submission" date="2021-06" db="EMBL/GenBank/DDBJ databases">
        <authorList>
            <person name="Kallberg Y."/>
            <person name="Tangrot J."/>
            <person name="Rosling A."/>
        </authorList>
    </citation>
    <scope>NUCLEOTIDE SEQUENCE [LARGE SCALE GENOMIC DNA]</scope>
    <source>
        <strain evidence="1 2">120-4 pot B 10/14</strain>
    </source>
</reference>